<dbReference type="GO" id="GO:0005829">
    <property type="term" value="C:cytosol"/>
    <property type="evidence" value="ECO:0007669"/>
    <property type="project" value="TreeGrafter"/>
</dbReference>
<keyword evidence="12" id="KW-1185">Reference proteome</keyword>
<name>A0A4R7B6N1_9NEIS</name>
<dbReference type="InterPro" id="IPR001555">
    <property type="entry name" value="GART_AS"/>
</dbReference>
<evidence type="ECO:0000256" key="8">
    <source>
        <dbReference type="HAMAP-Rule" id="MF_00182"/>
    </source>
</evidence>
<dbReference type="InterPro" id="IPR005793">
    <property type="entry name" value="Formyl_trans_C"/>
</dbReference>
<dbReference type="Gene3D" id="3.40.50.170">
    <property type="entry name" value="Formyl transferase, N-terminal domain"/>
    <property type="match status" value="1"/>
</dbReference>
<evidence type="ECO:0000259" key="10">
    <source>
        <dbReference type="Pfam" id="PF02911"/>
    </source>
</evidence>
<dbReference type="InterPro" id="IPR041711">
    <property type="entry name" value="Met-tRNA-FMT_N"/>
</dbReference>
<gene>
    <name evidence="8" type="primary">fmt</name>
    <name evidence="11" type="ORF">DFP86_105229</name>
</gene>
<dbReference type="HAMAP" id="MF_00182">
    <property type="entry name" value="Formyl_trans"/>
    <property type="match status" value="1"/>
</dbReference>
<evidence type="ECO:0000313" key="12">
    <source>
        <dbReference type="Proteomes" id="UP000295611"/>
    </source>
</evidence>
<dbReference type="Gene3D" id="3.10.25.10">
    <property type="entry name" value="Formyl transferase, C-terminal domain"/>
    <property type="match status" value="1"/>
</dbReference>
<reference evidence="11 12" key="1">
    <citation type="submission" date="2019-03" db="EMBL/GenBank/DDBJ databases">
        <title>Genomic Encyclopedia of Type Strains, Phase III (KMG-III): the genomes of soil and plant-associated and newly described type strains.</title>
        <authorList>
            <person name="Whitman W."/>
        </authorList>
    </citation>
    <scope>NUCLEOTIDE SEQUENCE [LARGE SCALE GENOMIC DNA]</scope>
    <source>
        <strain evidence="11 12">CECT 8976</strain>
    </source>
</reference>
<evidence type="ECO:0000256" key="2">
    <source>
        <dbReference type="ARBA" id="ARBA00010699"/>
    </source>
</evidence>
<dbReference type="PANTHER" id="PTHR11138:SF5">
    <property type="entry name" value="METHIONYL-TRNA FORMYLTRANSFERASE, MITOCHONDRIAL"/>
    <property type="match status" value="1"/>
</dbReference>
<dbReference type="EMBL" id="SNZP01000005">
    <property type="protein sequence ID" value="TDR80360.1"/>
    <property type="molecule type" value="Genomic_DNA"/>
</dbReference>
<dbReference type="GO" id="GO:0004479">
    <property type="term" value="F:methionyl-tRNA formyltransferase activity"/>
    <property type="evidence" value="ECO:0007669"/>
    <property type="project" value="UniProtKB-UniRule"/>
</dbReference>
<dbReference type="PANTHER" id="PTHR11138">
    <property type="entry name" value="METHIONYL-TRNA FORMYLTRANSFERASE"/>
    <property type="match status" value="1"/>
</dbReference>
<evidence type="ECO:0000256" key="3">
    <source>
        <dbReference type="ARBA" id="ARBA00012261"/>
    </source>
</evidence>
<dbReference type="InterPro" id="IPR037022">
    <property type="entry name" value="Formyl_trans_C_sf"/>
</dbReference>
<dbReference type="CDD" id="cd08646">
    <property type="entry name" value="FMT_core_Met-tRNA-FMT_N"/>
    <property type="match status" value="1"/>
</dbReference>
<comment type="function">
    <text evidence="1 8">Attaches a formyl group to the free amino group of methionyl-tRNA(fMet). The formyl group appears to play a dual role in the initiator identity of N-formylmethionyl-tRNA by promoting its recognition by IF2 and preventing the misappropriation of this tRNA by the elongation apparatus.</text>
</comment>
<dbReference type="SUPFAM" id="SSF53328">
    <property type="entry name" value="Formyltransferase"/>
    <property type="match status" value="1"/>
</dbReference>
<evidence type="ECO:0000256" key="1">
    <source>
        <dbReference type="ARBA" id="ARBA00002606"/>
    </source>
</evidence>
<proteinExistence type="inferred from homology"/>
<dbReference type="InterPro" id="IPR002376">
    <property type="entry name" value="Formyl_transf_N"/>
</dbReference>
<comment type="caution">
    <text evidence="11">The sequence shown here is derived from an EMBL/GenBank/DDBJ whole genome shotgun (WGS) entry which is preliminary data.</text>
</comment>
<evidence type="ECO:0000256" key="5">
    <source>
        <dbReference type="ARBA" id="ARBA00022679"/>
    </source>
</evidence>
<dbReference type="NCBIfam" id="TIGR00460">
    <property type="entry name" value="fmt"/>
    <property type="match status" value="1"/>
</dbReference>
<feature type="domain" description="Formyl transferase N-terminal" evidence="9">
    <location>
        <begin position="2"/>
        <end position="179"/>
    </location>
</feature>
<comment type="similarity">
    <text evidence="2 8">Belongs to the Fmt family.</text>
</comment>
<evidence type="ECO:0000313" key="11">
    <source>
        <dbReference type="EMBL" id="TDR80360.1"/>
    </source>
</evidence>
<dbReference type="OrthoDB" id="9802815at2"/>
<feature type="binding site" evidence="8">
    <location>
        <begin position="109"/>
        <end position="112"/>
    </location>
    <ligand>
        <name>(6S)-5,6,7,8-tetrahydrofolate</name>
        <dbReference type="ChEBI" id="CHEBI:57453"/>
    </ligand>
</feature>
<dbReference type="AlphaFoldDB" id="A0A4R7B6N1"/>
<evidence type="ECO:0000256" key="7">
    <source>
        <dbReference type="ARBA" id="ARBA00048558"/>
    </source>
</evidence>
<feature type="domain" description="Formyl transferase C-terminal" evidence="10">
    <location>
        <begin position="201"/>
        <end position="296"/>
    </location>
</feature>
<dbReference type="RefSeq" id="WP_133679885.1">
    <property type="nucleotide sequence ID" value="NZ_SNZP01000005.1"/>
</dbReference>
<protein>
    <recommendedName>
        <fullName evidence="4 8">Methionyl-tRNA formyltransferase</fullName>
        <ecNumber evidence="3 8">2.1.2.9</ecNumber>
    </recommendedName>
</protein>
<accession>A0A4R7B6N1</accession>
<evidence type="ECO:0000256" key="4">
    <source>
        <dbReference type="ARBA" id="ARBA00016014"/>
    </source>
</evidence>
<dbReference type="InterPro" id="IPR044135">
    <property type="entry name" value="Met-tRNA-FMT_C"/>
</dbReference>
<dbReference type="Pfam" id="PF02911">
    <property type="entry name" value="Formyl_trans_C"/>
    <property type="match status" value="1"/>
</dbReference>
<dbReference type="EC" id="2.1.2.9" evidence="3 8"/>
<dbReference type="InterPro" id="IPR011034">
    <property type="entry name" value="Formyl_transferase-like_C_sf"/>
</dbReference>
<sequence>MKLIFAGTPDFAACALEALIAAGHDIPLVLTQPDRPAGRGMKLKPSAVKTVAMQHGLRVEQPPTLKTPEAQAMIREIGAEVMVVAAYGLILPQSVLDMPARGCLNIHGSLLPAWRGAAPVQRAIQAGDRQTGITIMQMDAGLDTGAMLTRHPLEIDALETSGTLFARLTRLGAEAIVATLSQLDALTPQAQPTEGVSYAHKISKQEALIDWSASADAIARMIRAFNPAPGAHTLLNGEPLKLWMAEALSGTAEPGLIVRADTDGILVGCGAGLVCLSELQAPGARRLPVRDFLAGHAGLTGTHLG</sequence>
<evidence type="ECO:0000256" key="6">
    <source>
        <dbReference type="ARBA" id="ARBA00022917"/>
    </source>
</evidence>
<dbReference type="InterPro" id="IPR005794">
    <property type="entry name" value="Fmt"/>
</dbReference>
<evidence type="ECO:0000259" key="9">
    <source>
        <dbReference type="Pfam" id="PF00551"/>
    </source>
</evidence>
<keyword evidence="6 8" id="KW-0648">Protein biosynthesis</keyword>
<dbReference type="InterPro" id="IPR036477">
    <property type="entry name" value="Formyl_transf_N_sf"/>
</dbReference>
<dbReference type="SUPFAM" id="SSF50486">
    <property type="entry name" value="FMT C-terminal domain-like"/>
    <property type="match status" value="1"/>
</dbReference>
<dbReference type="Pfam" id="PF00551">
    <property type="entry name" value="Formyl_trans_N"/>
    <property type="match status" value="1"/>
</dbReference>
<dbReference type="PROSITE" id="PS00373">
    <property type="entry name" value="GART"/>
    <property type="match status" value="1"/>
</dbReference>
<comment type="catalytic activity">
    <reaction evidence="7 8">
        <text>L-methionyl-tRNA(fMet) + (6R)-10-formyltetrahydrofolate = N-formyl-L-methionyl-tRNA(fMet) + (6S)-5,6,7,8-tetrahydrofolate + H(+)</text>
        <dbReference type="Rhea" id="RHEA:24380"/>
        <dbReference type="Rhea" id="RHEA-COMP:9952"/>
        <dbReference type="Rhea" id="RHEA-COMP:9953"/>
        <dbReference type="ChEBI" id="CHEBI:15378"/>
        <dbReference type="ChEBI" id="CHEBI:57453"/>
        <dbReference type="ChEBI" id="CHEBI:78530"/>
        <dbReference type="ChEBI" id="CHEBI:78844"/>
        <dbReference type="ChEBI" id="CHEBI:195366"/>
        <dbReference type="EC" id="2.1.2.9"/>
    </reaction>
</comment>
<dbReference type="CDD" id="cd08704">
    <property type="entry name" value="Met_tRNA_FMT_C"/>
    <property type="match status" value="1"/>
</dbReference>
<keyword evidence="5 8" id="KW-0808">Transferase</keyword>
<organism evidence="11 12">
    <name type="scientific">Paludibacterium purpuratum</name>
    <dbReference type="NCBI Taxonomy" id="1144873"/>
    <lineage>
        <taxon>Bacteria</taxon>
        <taxon>Pseudomonadati</taxon>
        <taxon>Pseudomonadota</taxon>
        <taxon>Betaproteobacteria</taxon>
        <taxon>Neisseriales</taxon>
        <taxon>Chromobacteriaceae</taxon>
        <taxon>Paludibacterium</taxon>
    </lineage>
</organism>
<dbReference type="Proteomes" id="UP000295611">
    <property type="component" value="Unassembled WGS sequence"/>
</dbReference>